<name>A0ABP1S3V6_9HEXA</name>
<keyword evidence="2 7" id="KW-0808">Transferase</keyword>
<dbReference type="Proteomes" id="UP001642540">
    <property type="component" value="Unassembled WGS sequence"/>
</dbReference>
<dbReference type="PANTHER" id="PTHR22883">
    <property type="entry name" value="ZINC FINGER DHHC DOMAIN CONTAINING PROTEIN"/>
    <property type="match status" value="1"/>
</dbReference>
<dbReference type="PROSITE" id="PS50216">
    <property type="entry name" value="DHHC"/>
    <property type="match status" value="1"/>
</dbReference>
<feature type="transmembrane region" description="Helical" evidence="7">
    <location>
        <begin position="277"/>
        <end position="300"/>
    </location>
</feature>
<comment type="catalytic activity">
    <reaction evidence="7">
        <text>L-cysteinyl-[protein] + hexadecanoyl-CoA = S-hexadecanoyl-L-cysteinyl-[protein] + CoA</text>
        <dbReference type="Rhea" id="RHEA:36683"/>
        <dbReference type="Rhea" id="RHEA-COMP:10131"/>
        <dbReference type="Rhea" id="RHEA-COMP:11032"/>
        <dbReference type="ChEBI" id="CHEBI:29950"/>
        <dbReference type="ChEBI" id="CHEBI:57287"/>
        <dbReference type="ChEBI" id="CHEBI:57379"/>
        <dbReference type="ChEBI" id="CHEBI:74151"/>
        <dbReference type="EC" id="2.3.1.225"/>
    </reaction>
</comment>
<feature type="transmembrane region" description="Helical" evidence="7">
    <location>
        <begin position="105"/>
        <end position="123"/>
    </location>
</feature>
<comment type="caution">
    <text evidence="9">The sequence shown here is derived from an EMBL/GenBank/DDBJ whole genome shotgun (WGS) entry which is preliminary data.</text>
</comment>
<evidence type="ECO:0000256" key="2">
    <source>
        <dbReference type="ARBA" id="ARBA00022679"/>
    </source>
</evidence>
<organism evidence="9 10">
    <name type="scientific">Orchesella dallaii</name>
    <dbReference type="NCBI Taxonomy" id="48710"/>
    <lineage>
        <taxon>Eukaryota</taxon>
        <taxon>Metazoa</taxon>
        <taxon>Ecdysozoa</taxon>
        <taxon>Arthropoda</taxon>
        <taxon>Hexapoda</taxon>
        <taxon>Collembola</taxon>
        <taxon>Entomobryomorpha</taxon>
        <taxon>Entomobryoidea</taxon>
        <taxon>Orchesellidae</taxon>
        <taxon>Orchesellinae</taxon>
        <taxon>Orchesella</taxon>
    </lineage>
</organism>
<gene>
    <name evidence="9" type="ORF">ODALV1_LOCUS29088</name>
</gene>
<evidence type="ECO:0000256" key="7">
    <source>
        <dbReference type="RuleBase" id="RU079119"/>
    </source>
</evidence>
<feature type="transmembrane region" description="Helical" evidence="7">
    <location>
        <begin position="135"/>
        <end position="156"/>
    </location>
</feature>
<dbReference type="Pfam" id="PF01529">
    <property type="entry name" value="DHHC"/>
    <property type="match status" value="1"/>
</dbReference>
<dbReference type="InterPro" id="IPR001594">
    <property type="entry name" value="Palmitoyltrfase_DHHC"/>
</dbReference>
<evidence type="ECO:0000256" key="6">
    <source>
        <dbReference type="ARBA" id="ARBA00023315"/>
    </source>
</evidence>
<protein>
    <recommendedName>
        <fullName evidence="7">Palmitoyltransferase</fullName>
        <ecNumber evidence="7">2.3.1.225</ecNumber>
    </recommendedName>
</protein>
<accession>A0ABP1S3V6</accession>
<evidence type="ECO:0000256" key="5">
    <source>
        <dbReference type="ARBA" id="ARBA00023136"/>
    </source>
</evidence>
<evidence type="ECO:0000256" key="1">
    <source>
        <dbReference type="ARBA" id="ARBA00004141"/>
    </source>
</evidence>
<keyword evidence="3 7" id="KW-0812">Transmembrane</keyword>
<evidence type="ECO:0000313" key="10">
    <source>
        <dbReference type="Proteomes" id="UP001642540"/>
    </source>
</evidence>
<evidence type="ECO:0000256" key="4">
    <source>
        <dbReference type="ARBA" id="ARBA00022989"/>
    </source>
</evidence>
<keyword evidence="6 7" id="KW-0012">Acyltransferase</keyword>
<evidence type="ECO:0000313" key="9">
    <source>
        <dbReference type="EMBL" id="CAL8142566.1"/>
    </source>
</evidence>
<keyword evidence="10" id="KW-1185">Reference proteome</keyword>
<dbReference type="PANTHER" id="PTHR22883:SF127">
    <property type="entry name" value="ZDHHC-TYPE PALMITOYLTRANSFERASE 3-RELATED"/>
    <property type="match status" value="1"/>
</dbReference>
<comment type="subcellular location">
    <subcellularLocation>
        <location evidence="1">Membrane</location>
        <topology evidence="1">Multi-pass membrane protein</topology>
    </subcellularLocation>
</comment>
<dbReference type="EMBL" id="CAXLJM020000148">
    <property type="protein sequence ID" value="CAL8142566.1"/>
    <property type="molecule type" value="Genomic_DNA"/>
</dbReference>
<evidence type="ECO:0000259" key="8">
    <source>
        <dbReference type="Pfam" id="PF01529"/>
    </source>
</evidence>
<evidence type="ECO:0000256" key="3">
    <source>
        <dbReference type="ARBA" id="ARBA00022692"/>
    </source>
</evidence>
<feature type="transmembrane region" description="Helical" evidence="7">
    <location>
        <begin position="233"/>
        <end position="257"/>
    </location>
</feature>
<dbReference type="EC" id="2.3.1.225" evidence="7"/>
<reference evidence="9 10" key="1">
    <citation type="submission" date="2024-08" db="EMBL/GenBank/DDBJ databases">
        <authorList>
            <person name="Cucini C."/>
            <person name="Frati F."/>
        </authorList>
    </citation>
    <scope>NUCLEOTIDE SEQUENCE [LARGE SCALE GENOMIC DNA]</scope>
</reference>
<keyword evidence="5 7" id="KW-0472">Membrane</keyword>
<comment type="similarity">
    <text evidence="7">Belongs to the DHHC palmitoyltransferase family.</text>
</comment>
<keyword evidence="4 7" id="KW-1133">Transmembrane helix</keyword>
<sequence length="784" mass="89217">MSRFRGQRPLTLSERTDFNPNGLAHLNYVLRRYGGLDVYIPRIQTDLTERAPIGSAAPPPPIVATEPTSSASDFNINQHAQPVGPNGRFTPLFGGRIVLGPEKKIFFTSLAIMLSITVLIIIEKDSIERLSGGPFVFYTGLILSFFSILTFIRLGITDPGVVPKNYSLQELVIETADFRARHPHLRFYKYCQKCRAYRPPRTYHCSRCQVCIRQQDLHLFPGGICVGERNRRAYFFTVIFQTLLGFYLIFTNIIIYVKVRIHARQINHLMTGPTVKSLLGTLAGFFIIFIPQSGIFMFIYRMYLISVGRTAREEYRKFRYFDATDCVIESHGLCMNVCHFFFRSSFPSVFRRRVNRIDPERCLPTLPTQYQLDQILRRHQNDDEINNNQQIDMNVNEVVTIIEIDEALRLRELAEFARGRSTPSVPLFEQEMNHPTTRIRMPRKSKPSSIIQQKILAFQESRCLPRATISYHKRNREPLTLSEGCIPRTKDGIQEMIQLARATQLRRIIQMILMRDRPGLVEMSRRVNIAALVGMNRFDPDNLQLLELNNGLPMIAPRRREVDQGHNQPRLGAGVLGIPQMVAAGLLPTARDLADSVEAMLGRGRIRRLPPVGRQRYVPITVVDPPRTRRGMSTAEFRDFIEERAARYRATGGIGTNRGTSPPHEVEPTISNLTDDIGSNQNQLLIPAVRPSVLQTNILPVVPRVLNENRSNNATFHTRNFYIGPPGMTTQQPTIFINDGRGGNMVSNPTFTRPPSSQSTTVRGPFPHTPRRMVVIPIFSDSDE</sequence>
<proteinExistence type="inferred from homology"/>
<comment type="domain">
    <text evidence="7">The DHHC domain is required for palmitoyltransferase activity.</text>
</comment>
<feature type="domain" description="Palmitoyltransferase DHHC" evidence="8">
    <location>
        <begin position="188"/>
        <end position="316"/>
    </location>
</feature>
<dbReference type="InterPro" id="IPR039859">
    <property type="entry name" value="PFA4/ZDH16/20/ERF2-like"/>
</dbReference>